<reference evidence="3 4" key="1">
    <citation type="journal article" date="2021" name="BMC Genomics">
        <title>Datura genome reveals duplications of psychoactive alkaloid biosynthetic genes and high mutation rate following tissue culture.</title>
        <authorList>
            <person name="Rajewski A."/>
            <person name="Carter-House D."/>
            <person name="Stajich J."/>
            <person name="Litt A."/>
        </authorList>
    </citation>
    <scope>NUCLEOTIDE SEQUENCE [LARGE SCALE GENOMIC DNA]</scope>
    <source>
        <strain evidence="3">AR-01</strain>
    </source>
</reference>
<dbReference type="Gene3D" id="3.30.420.150">
    <property type="entry name" value="Exopolyphosphatase. Domain 2"/>
    <property type="match status" value="1"/>
</dbReference>
<gene>
    <name evidence="3" type="primary">RROP1_5</name>
    <name evidence="3" type="ORF">HAX54_032854</name>
</gene>
<dbReference type="Proteomes" id="UP000823775">
    <property type="component" value="Unassembled WGS sequence"/>
</dbReference>
<proteinExistence type="inferred from homology"/>
<evidence type="ECO:0000313" key="4">
    <source>
        <dbReference type="Proteomes" id="UP000823775"/>
    </source>
</evidence>
<evidence type="ECO:0000256" key="1">
    <source>
        <dbReference type="ARBA" id="ARBA00009283"/>
    </source>
</evidence>
<comment type="caution">
    <text evidence="3">The sequence shown here is derived from an EMBL/GenBank/DDBJ whole genome shotgun (WGS) entry which is preliminary data.</text>
</comment>
<dbReference type="PANTHER" id="PTHR11782">
    <property type="entry name" value="ADENOSINE/GUANOSINE DIPHOSPHATASE"/>
    <property type="match status" value="1"/>
</dbReference>
<evidence type="ECO:0000256" key="2">
    <source>
        <dbReference type="ARBA" id="ARBA00022801"/>
    </source>
</evidence>
<keyword evidence="2" id="KW-0378">Hydrolase</keyword>
<dbReference type="EMBL" id="JACEIK010004197">
    <property type="protein sequence ID" value="MCD9644571.1"/>
    <property type="molecule type" value="Genomic_DNA"/>
</dbReference>
<comment type="similarity">
    <text evidence="1">Belongs to the GDA1/CD39 NTPase family.</text>
</comment>
<keyword evidence="4" id="KW-1185">Reference proteome</keyword>
<evidence type="ECO:0000313" key="3">
    <source>
        <dbReference type="EMBL" id="MCD9644571.1"/>
    </source>
</evidence>
<dbReference type="Pfam" id="PF01150">
    <property type="entry name" value="GDA1_CD39"/>
    <property type="match status" value="1"/>
</dbReference>
<name>A0ABS8VCS8_DATST</name>
<accession>A0ABS8VCS8</accession>
<sequence>MAYAISKEQYENAPKDVDGEPYVQQKHLMSKDYNLYVHRFVFSSLVARCTVFAFLERSYRYYSYGGVDYKVKAPKKGSSWKKCKNLTKQALKIKAPCNNKNCTFNGAWNGGGGDGQKNIHASSFFYDIGAQVGIVDKKFPSAIAKPIQSLFESLPGKVNFVLLTKGKVQAATAVAA</sequence>
<organism evidence="3 4">
    <name type="scientific">Datura stramonium</name>
    <name type="common">Jimsonweed</name>
    <name type="synonym">Common thornapple</name>
    <dbReference type="NCBI Taxonomy" id="4076"/>
    <lineage>
        <taxon>Eukaryota</taxon>
        <taxon>Viridiplantae</taxon>
        <taxon>Streptophyta</taxon>
        <taxon>Embryophyta</taxon>
        <taxon>Tracheophyta</taxon>
        <taxon>Spermatophyta</taxon>
        <taxon>Magnoliopsida</taxon>
        <taxon>eudicotyledons</taxon>
        <taxon>Gunneridae</taxon>
        <taxon>Pentapetalae</taxon>
        <taxon>asterids</taxon>
        <taxon>lamiids</taxon>
        <taxon>Solanales</taxon>
        <taxon>Solanaceae</taxon>
        <taxon>Solanoideae</taxon>
        <taxon>Datureae</taxon>
        <taxon>Datura</taxon>
    </lineage>
</organism>
<protein>
    <submittedName>
        <fullName evidence="3">Apyrase</fullName>
    </submittedName>
</protein>
<dbReference type="PANTHER" id="PTHR11782:SF87">
    <property type="entry name" value="APYRASE"/>
    <property type="match status" value="1"/>
</dbReference>
<dbReference type="InterPro" id="IPR000407">
    <property type="entry name" value="GDA1_CD39_NTPase"/>
</dbReference>